<dbReference type="SUPFAM" id="SSF51905">
    <property type="entry name" value="FAD/NAD(P)-binding domain"/>
    <property type="match status" value="1"/>
</dbReference>
<dbReference type="InterPro" id="IPR038299">
    <property type="entry name" value="DAO_C_sf"/>
</dbReference>
<accession>A0A246GGD7</accession>
<dbReference type="Gene3D" id="3.50.50.60">
    <property type="entry name" value="FAD/NAD(P)-binding domain"/>
    <property type="match status" value="1"/>
</dbReference>
<organism evidence="7 8">
    <name type="scientific">Flavobacterium davisii</name>
    <dbReference type="NCBI Taxonomy" id="2906077"/>
    <lineage>
        <taxon>Bacteria</taxon>
        <taxon>Pseudomonadati</taxon>
        <taxon>Bacteroidota</taxon>
        <taxon>Flavobacteriia</taxon>
        <taxon>Flavobacteriales</taxon>
        <taxon>Flavobacteriaceae</taxon>
        <taxon>Flavobacterium</taxon>
    </lineage>
</organism>
<evidence type="ECO:0000259" key="6">
    <source>
        <dbReference type="Pfam" id="PF01266"/>
    </source>
</evidence>
<dbReference type="GO" id="GO:0046168">
    <property type="term" value="P:glycerol-3-phosphate catabolic process"/>
    <property type="evidence" value="ECO:0007669"/>
    <property type="project" value="TreeGrafter"/>
</dbReference>
<dbReference type="InterPro" id="IPR000447">
    <property type="entry name" value="G3P_DH_FAD-dep"/>
</dbReference>
<dbReference type="InterPro" id="IPR036188">
    <property type="entry name" value="FAD/NAD-bd_sf"/>
</dbReference>
<dbReference type="Proteomes" id="UP000197768">
    <property type="component" value="Unassembled WGS sequence"/>
</dbReference>
<evidence type="ECO:0000256" key="4">
    <source>
        <dbReference type="ARBA" id="ARBA00022827"/>
    </source>
</evidence>
<comment type="caution">
    <text evidence="7">The sequence shown here is derived from an EMBL/GenBank/DDBJ whole genome shotgun (WGS) entry which is preliminary data.</text>
</comment>
<dbReference type="Pfam" id="PF01266">
    <property type="entry name" value="DAO"/>
    <property type="match status" value="1"/>
</dbReference>
<dbReference type="EMBL" id="MTCZ01000152">
    <property type="protein sequence ID" value="OWP83187.1"/>
    <property type="molecule type" value="Genomic_DNA"/>
</dbReference>
<feature type="domain" description="FAD dependent oxidoreductase" evidence="6">
    <location>
        <begin position="17"/>
        <end position="372"/>
    </location>
</feature>
<evidence type="ECO:0000256" key="3">
    <source>
        <dbReference type="ARBA" id="ARBA00022630"/>
    </source>
</evidence>
<keyword evidence="4" id="KW-0274">FAD</keyword>
<comment type="similarity">
    <text evidence="2">Belongs to the FAD-dependent glycerol-3-phosphate dehydrogenase family.</text>
</comment>
<evidence type="ECO:0000313" key="7">
    <source>
        <dbReference type="EMBL" id="OWP83187.1"/>
    </source>
</evidence>
<dbReference type="InterPro" id="IPR006076">
    <property type="entry name" value="FAD-dep_OxRdtase"/>
</dbReference>
<comment type="cofactor">
    <cofactor evidence="1">
        <name>FAD</name>
        <dbReference type="ChEBI" id="CHEBI:57692"/>
    </cofactor>
</comment>
<dbReference type="RefSeq" id="WP_088394154.1">
    <property type="nucleotide sequence ID" value="NZ_MTCZ01000152.1"/>
</dbReference>
<dbReference type="PANTHER" id="PTHR11985:SF35">
    <property type="entry name" value="ANAEROBIC GLYCEROL-3-PHOSPHATE DEHYDROGENASE SUBUNIT A"/>
    <property type="match status" value="1"/>
</dbReference>
<protein>
    <submittedName>
        <fullName evidence="7">FAD-dependent oxidoreductase</fullName>
    </submittedName>
</protein>
<dbReference type="PRINTS" id="PR01001">
    <property type="entry name" value="FADG3PDH"/>
</dbReference>
<evidence type="ECO:0000256" key="5">
    <source>
        <dbReference type="ARBA" id="ARBA00023002"/>
    </source>
</evidence>
<evidence type="ECO:0000256" key="2">
    <source>
        <dbReference type="ARBA" id="ARBA00007330"/>
    </source>
</evidence>
<dbReference type="PROSITE" id="PS00978">
    <property type="entry name" value="FAD_G3PDH_2"/>
    <property type="match status" value="1"/>
</dbReference>
<proteinExistence type="inferred from homology"/>
<evidence type="ECO:0000313" key="8">
    <source>
        <dbReference type="Proteomes" id="UP000197768"/>
    </source>
</evidence>
<evidence type="ECO:0000256" key="1">
    <source>
        <dbReference type="ARBA" id="ARBA00001974"/>
    </source>
</evidence>
<reference evidence="7 8" key="1">
    <citation type="journal article" date="2017" name="Infect. Genet. Evol.">
        <title>Comparative genome analysis of fish pathogen Flavobacterium columnare reveals extensive sequence diversity within the species.</title>
        <authorList>
            <person name="Kayansamruaj P."/>
            <person name="Dong H.T."/>
            <person name="Hirono I."/>
            <person name="Kondo H."/>
            <person name="Senapin S."/>
            <person name="Rodkhum C."/>
        </authorList>
    </citation>
    <scope>NUCLEOTIDE SEQUENCE [LARGE SCALE GENOMIC DNA]</scope>
    <source>
        <strain evidence="7 8">1215</strain>
    </source>
</reference>
<dbReference type="GO" id="GO:0006071">
    <property type="term" value="P:glycerol metabolic process"/>
    <property type="evidence" value="ECO:0007669"/>
    <property type="project" value="UniProtKB-KW"/>
</dbReference>
<dbReference type="Gene3D" id="1.10.8.870">
    <property type="entry name" value="Alpha-glycerophosphate oxidase, cap domain"/>
    <property type="match status" value="1"/>
</dbReference>
<keyword evidence="3" id="KW-0285">Flavoprotein</keyword>
<dbReference type="PANTHER" id="PTHR11985">
    <property type="entry name" value="GLYCEROL-3-PHOSPHATE DEHYDROGENASE"/>
    <property type="match status" value="1"/>
</dbReference>
<keyword evidence="5" id="KW-0560">Oxidoreductase</keyword>
<name>A0A246GGD7_9FLAO</name>
<gene>
    <name evidence="7" type="ORF">BWK59_11860</name>
</gene>
<dbReference type="PROSITE" id="PS51257">
    <property type="entry name" value="PROKAR_LIPOPROTEIN"/>
    <property type="match status" value="1"/>
</dbReference>
<sequence>MNRQNQITKLKSINDFDFIIIGGGATGLGCAVDAASRGYKTLLVEKNDFAKGTSSRATKLVHGGVRYLAQGNVRLVREALIERGRLLKNAPHVCKKIPFVMPAYRWYDKWFYGIGLWIYELLSGKLSLGNTRFLSKKQTKELLPDLKSKKISGGVLYYDGQFDDSRLAINLAKTAIEQDAIIVNYFEVFDFIKEKEDLKGIKVKDVLTQEEYCIRSKVIINATGVFADDLLSLAENNISKTIAPSQGIHLVIDSCFFKGNHALMMPKTDDGRVFFVIPWYDKIILGTTDTAINKVLVEPLALEEEIQFVLNHFNKYSSKKITENDIKSVFVGLRPLVKKEGVSATKVMPRDHVVTVLPSGLIHIIGGKWTTYRSMAEHTIDTAIQAAKLPVKKCRTKQLKIHGWTNQNDTTHFAVYGTDAPQIKKLLYKNTELRDLLHPKYPYTKAEVVWFLRNEMAQTIEDILARRIRLLFLDALACFECIEIVGQIIVLERGITFQSMEKEIEDFKKLTKQYLINSK</sequence>
<dbReference type="GO" id="GO:0004368">
    <property type="term" value="F:glycerol-3-phosphate dehydrogenase (quinone) activity"/>
    <property type="evidence" value="ECO:0007669"/>
    <property type="project" value="InterPro"/>
</dbReference>
<dbReference type="Gene3D" id="3.30.9.10">
    <property type="entry name" value="D-Amino Acid Oxidase, subunit A, domain 2"/>
    <property type="match status" value="1"/>
</dbReference>
<dbReference type="AlphaFoldDB" id="A0A246GGD7"/>